<dbReference type="AlphaFoldDB" id="A0A8H7T4B4"/>
<feature type="compositionally biased region" description="Basic and acidic residues" evidence="1">
    <location>
        <begin position="484"/>
        <end position="495"/>
    </location>
</feature>
<feature type="region of interest" description="Disordered" evidence="1">
    <location>
        <begin position="464"/>
        <end position="499"/>
    </location>
</feature>
<evidence type="ECO:0000259" key="2">
    <source>
        <dbReference type="Pfam" id="PF04457"/>
    </source>
</evidence>
<dbReference type="EMBL" id="JAFJYH010000328">
    <property type="protein sequence ID" value="KAG4413199.1"/>
    <property type="molecule type" value="Genomic_DNA"/>
</dbReference>
<comment type="caution">
    <text evidence="3">The sequence shown here is derived from an EMBL/GenBank/DDBJ whole genome shotgun (WGS) entry which is preliminary data.</text>
</comment>
<dbReference type="Pfam" id="PF04457">
    <property type="entry name" value="MJ1316"/>
    <property type="match status" value="1"/>
</dbReference>
<reference evidence="3" key="1">
    <citation type="submission" date="2021-02" db="EMBL/GenBank/DDBJ databases">
        <title>Genome sequence Cadophora malorum strain M34.</title>
        <authorList>
            <person name="Stefanovic E."/>
            <person name="Vu D."/>
            <person name="Scully C."/>
            <person name="Dijksterhuis J."/>
            <person name="Roader J."/>
            <person name="Houbraken J."/>
        </authorList>
    </citation>
    <scope>NUCLEOTIDE SEQUENCE</scope>
    <source>
        <strain evidence="3">M34</strain>
    </source>
</reference>
<evidence type="ECO:0000256" key="1">
    <source>
        <dbReference type="SAM" id="MobiDB-lite"/>
    </source>
</evidence>
<accession>A0A8H7T4B4</accession>
<dbReference type="OrthoDB" id="10263155at2759"/>
<protein>
    <recommendedName>
        <fullName evidence="2">MJ1316 RNA cyclic group end recognition domain-containing protein</fullName>
    </recommendedName>
</protein>
<proteinExistence type="predicted"/>
<organism evidence="3 4">
    <name type="scientific">Cadophora malorum</name>
    <dbReference type="NCBI Taxonomy" id="108018"/>
    <lineage>
        <taxon>Eukaryota</taxon>
        <taxon>Fungi</taxon>
        <taxon>Dikarya</taxon>
        <taxon>Ascomycota</taxon>
        <taxon>Pezizomycotina</taxon>
        <taxon>Leotiomycetes</taxon>
        <taxon>Helotiales</taxon>
        <taxon>Ploettnerulaceae</taxon>
        <taxon>Cadophora</taxon>
    </lineage>
</organism>
<sequence>MAGDLTATEAAELQKFLQKNYNTPPAEWLEGLMNQFDALKALLEQGVDSSRGEANDGIGEQARTAAAARAAALPVVRLLRRNIFIGMEEALPCYALGTINPSTFSDIFWQKVDEVNTGSQDAQMEVYVAHDGNFEFRFGGYIFHLLYLQSEDFARRYTEIVKEDPAWLEERADADRVYREIVPNLTLDKLFEDLNHDLDPESTRRAFYFLRAHAIERGIFYNLPLLPRDRAFLHAQYILGLLYRAVQSLLTREFSVNLQGVIAECFHDFMDFHSRMDIVQDPICRDLEAERTTPTMLPVSQSVLMRVRALPMDEKMDYPQFVKINTEYNGSSSVQRGAFLSMIERQLPKLRKDLSRFLHHPEPTEKPRCVLWPSRLIEITADSSKVNSWVYVLGLKPAAVGDPVFEAKLNAKVEEWRYRITSQEEFDESSCFIEASVVESAAMYCTLINCTQYTTRKAIHGPKRNAVLEDTSETRKSPERKRNHQQERSSNEPTRKLRQASDVLSALRHDPKYDIDEFRIGYVDRFKSAIQEKAAADWRTDTQHDEFIAEHRIEFFKKCPQNGEFEVWWEKKTKIDKFFKSGDSTELS</sequence>
<dbReference type="InterPro" id="IPR040459">
    <property type="entry name" value="MJ1316"/>
</dbReference>
<evidence type="ECO:0000313" key="3">
    <source>
        <dbReference type="EMBL" id="KAG4413199.1"/>
    </source>
</evidence>
<gene>
    <name evidence="3" type="ORF">IFR04_013664</name>
</gene>
<keyword evidence="4" id="KW-1185">Reference proteome</keyword>
<dbReference type="Proteomes" id="UP000664132">
    <property type="component" value="Unassembled WGS sequence"/>
</dbReference>
<name>A0A8H7T4B4_9HELO</name>
<evidence type="ECO:0000313" key="4">
    <source>
        <dbReference type="Proteomes" id="UP000664132"/>
    </source>
</evidence>
<feature type="domain" description="MJ1316 RNA cyclic group end recognition" evidence="2">
    <location>
        <begin position="497"/>
        <end position="571"/>
    </location>
</feature>